<dbReference type="Proteomes" id="UP000189703">
    <property type="component" value="Unplaced"/>
</dbReference>
<feature type="region of interest" description="Disordered" evidence="2">
    <location>
        <begin position="1"/>
        <end position="31"/>
    </location>
</feature>
<feature type="compositionally biased region" description="Basic and acidic residues" evidence="2">
    <location>
        <begin position="381"/>
        <end position="401"/>
    </location>
</feature>
<accession>A0A1U7YVH8</accession>
<evidence type="ECO:0000313" key="4">
    <source>
        <dbReference type="Proteomes" id="UP000189703"/>
    </source>
</evidence>
<dbReference type="eggNOG" id="ENOG502QSEZ">
    <property type="taxonomic scope" value="Eukaryota"/>
</dbReference>
<keyword evidence="1" id="KW-0862">Zinc</keyword>
<dbReference type="PROSITE" id="PS00028">
    <property type="entry name" value="ZINC_FINGER_C2H2_1"/>
    <property type="match status" value="1"/>
</dbReference>
<gene>
    <name evidence="5" type="primary">LOC104586368</name>
</gene>
<dbReference type="InParanoid" id="A0A1U7YVH8"/>
<dbReference type="RefSeq" id="XP_010241875.1">
    <property type="nucleotide sequence ID" value="XM_010243573.2"/>
</dbReference>
<keyword evidence="4" id="KW-1185">Reference proteome</keyword>
<keyword evidence="1" id="KW-0479">Metal-binding</keyword>
<keyword evidence="1" id="KW-0863">Zinc-finger</keyword>
<dbReference type="InterPro" id="IPR013087">
    <property type="entry name" value="Znf_C2H2_type"/>
</dbReference>
<dbReference type="KEGG" id="nnu:104586368"/>
<evidence type="ECO:0000259" key="3">
    <source>
        <dbReference type="PROSITE" id="PS50157"/>
    </source>
</evidence>
<evidence type="ECO:0000256" key="2">
    <source>
        <dbReference type="SAM" id="MobiDB-lite"/>
    </source>
</evidence>
<proteinExistence type="predicted"/>
<dbReference type="STRING" id="4432.A0A1U7YVH8"/>
<feature type="region of interest" description="Disordered" evidence="2">
    <location>
        <begin position="521"/>
        <end position="540"/>
    </location>
</feature>
<feature type="region of interest" description="Disordered" evidence="2">
    <location>
        <begin position="379"/>
        <end position="470"/>
    </location>
</feature>
<dbReference type="GeneID" id="104586368"/>
<dbReference type="PANTHER" id="PTHR36055">
    <property type="entry name" value="C2H2-LIKE ZINC FINGER PROTEIN"/>
    <property type="match status" value="1"/>
</dbReference>
<dbReference type="PANTHER" id="PTHR36055:SF1">
    <property type="entry name" value="C2H2-LIKE ZINC FINGER PROTEIN"/>
    <property type="match status" value="1"/>
</dbReference>
<name>A0A1U7YVH8_NELNU</name>
<organism evidence="4 5">
    <name type="scientific">Nelumbo nucifera</name>
    <name type="common">Sacred lotus</name>
    <dbReference type="NCBI Taxonomy" id="4432"/>
    <lineage>
        <taxon>Eukaryota</taxon>
        <taxon>Viridiplantae</taxon>
        <taxon>Streptophyta</taxon>
        <taxon>Embryophyta</taxon>
        <taxon>Tracheophyta</taxon>
        <taxon>Spermatophyta</taxon>
        <taxon>Magnoliopsida</taxon>
        <taxon>Proteales</taxon>
        <taxon>Nelumbonaceae</taxon>
        <taxon>Nelumbo</taxon>
    </lineage>
</organism>
<dbReference type="OrthoDB" id="191139at2759"/>
<dbReference type="OMA" id="SNCEVMI"/>
<dbReference type="SMART" id="SM00355">
    <property type="entry name" value="ZnF_C2H2"/>
    <property type="match status" value="1"/>
</dbReference>
<protein>
    <submittedName>
        <fullName evidence="5">Uncharacterized protein LOC104586368 isoform X1</fullName>
    </submittedName>
</protein>
<dbReference type="FunCoup" id="A0A1U7YVH8">
    <property type="interactions" value="1410"/>
</dbReference>
<feature type="compositionally biased region" description="Polar residues" evidence="2">
    <location>
        <begin position="411"/>
        <end position="429"/>
    </location>
</feature>
<sequence length="808" mass="88922">MPMPTPRDYSTADTMRPEQKVGKPEEGSDSLDSFIRQAIGREPFLSFPRAGDSPVQWIQLLHALDQQGTAKLSKGPKFNDNIEGKERHLGHCNGVSMYTSESNGVKESIHPIKSSGIAVKGTKSASENMQTLKIPEAVVAFAQAAAKANGEPEKYLPGWPLLSPSKVPMQKCDKCSREFCSPINYRRHIRVHRRSLNIDKDSPKNRDILGAFWDKLSLDESKELVSFKNVTLEEVPGSSIIRALTSFIWKPVFSSLPQAYVKAGSALLDIIQARPSKFPLSSQELFSILDDASENTFLCAGTADSMQKFVFDGEAGKIGLEMKNLVACTSFLVEQKLVKAWIADKDAEALRCQKLLVEEEEAAQKRQAEILEKRRLKKLRQKEQKSKEQTSVEKTDFKESSPETWEDLPSAETTSPVDVSDSHPCTSGEQLDPIQPSLEPNQLLDTDLEADTGSHAGFSDPDVEMASGNTSSANYQNVYHEVQQESSRRQMNAARRQLPKQLKGTSNGFHSGQIPPMSKVGAAPKHGSYRDQRATSTVNGHKVWTRKTKCENEEECSNVKEQREFLNQSDQNGSNELLIGSISVTLGDCSGGCQGNILAASVDQCTSDYQPPRRNNTQEKPIKLDVCHSSTSRSMVKLWRPVGRQEGSMAVQNETREAEMDVNSGEGTDRILSNESCLVQGNIDDNSSESRNGSSKLWEESTDARGLRLFSSRAAAAFLAQRWKEAIAADHVKLVLFPKTGPPGSPEILDDAEVATALPSDCCKVNNLGNAGVGPLEVSPTGPNKAKFRGKPEKVIKLKYIPKQRNGT</sequence>
<feature type="compositionally biased region" description="Basic and acidic residues" evidence="2">
    <location>
        <begin position="15"/>
        <end position="26"/>
    </location>
</feature>
<reference evidence="5" key="1">
    <citation type="submission" date="2025-08" db="UniProtKB">
        <authorList>
            <consortium name="RefSeq"/>
        </authorList>
    </citation>
    <scope>IDENTIFICATION</scope>
</reference>
<dbReference type="GO" id="GO:0008270">
    <property type="term" value="F:zinc ion binding"/>
    <property type="evidence" value="ECO:0007669"/>
    <property type="project" value="UniProtKB-KW"/>
</dbReference>
<evidence type="ECO:0000256" key="1">
    <source>
        <dbReference type="PROSITE-ProRule" id="PRU00042"/>
    </source>
</evidence>
<dbReference type="AlphaFoldDB" id="A0A1U7YVH8"/>
<feature type="domain" description="C2H2-type" evidence="3">
    <location>
        <begin position="170"/>
        <end position="192"/>
    </location>
</feature>
<evidence type="ECO:0000313" key="5">
    <source>
        <dbReference type="RefSeq" id="XP_010241875.1"/>
    </source>
</evidence>
<dbReference type="PROSITE" id="PS50157">
    <property type="entry name" value="ZINC_FINGER_C2H2_2"/>
    <property type="match status" value="1"/>
</dbReference>